<dbReference type="Pfam" id="PF00172">
    <property type="entry name" value="Zn_clus"/>
    <property type="match status" value="1"/>
</dbReference>
<dbReference type="FunCoup" id="A0A1V8T0X3">
    <property type="interactions" value="720"/>
</dbReference>
<dbReference type="InterPro" id="IPR000490">
    <property type="entry name" value="Glyco_hydro_17"/>
</dbReference>
<keyword evidence="17" id="KW-1185">Reference proteome</keyword>
<dbReference type="SUPFAM" id="SSF57701">
    <property type="entry name" value="Zn2/Cys6 DNA-binding domain"/>
    <property type="match status" value="1"/>
</dbReference>
<dbReference type="GO" id="GO:0042973">
    <property type="term" value="F:glucan endo-1,3-beta-D-glucosidase activity"/>
    <property type="evidence" value="ECO:0007669"/>
    <property type="project" value="TreeGrafter"/>
</dbReference>
<dbReference type="PANTHER" id="PTHR16631:SF26">
    <property type="entry name" value="GLUCAN 1,3-BETA-GLUCOSIDASE"/>
    <property type="match status" value="1"/>
</dbReference>
<evidence type="ECO:0000256" key="14">
    <source>
        <dbReference type="SAM" id="SignalP"/>
    </source>
</evidence>
<dbReference type="CDD" id="cd00067">
    <property type="entry name" value="GAL4"/>
    <property type="match status" value="1"/>
</dbReference>
<dbReference type="STRING" id="1507870.A0A1V8T0X3"/>
<dbReference type="Pfam" id="PF00332">
    <property type="entry name" value="Glyco_hydro_17"/>
    <property type="match status" value="1"/>
</dbReference>
<dbReference type="GO" id="GO:0000981">
    <property type="term" value="F:DNA-binding transcription factor activity, RNA polymerase II-specific"/>
    <property type="evidence" value="ECO:0007669"/>
    <property type="project" value="InterPro"/>
</dbReference>
<dbReference type="GO" id="GO:0004338">
    <property type="term" value="F:glucan exo-1,3-beta-glucosidase activity"/>
    <property type="evidence" value="ECO:0007669"/>
    <property type="project" value="UniProtKB-EC"/>
</dbReference>
<evidence type="ECO:0000256" key="7">
    <source>
        <dbReference type="ARBA" id="ARBA00023180"/>
    </source>
</evidence>
<dbReference type="GO" id="GO:0008270">
    <property type="term" value="F:zinc ion binding"/>
    <property type="evidence" value="ECO:0007669"/>
    <property type="project" value="InterPro"/>
</dbReference>
<dbReference type="InParanoid" id="A0A1V8T0X3"/>
<evidence type="ECO:0000256" key="8">
    <source>
        <dbReference type="ARBA" id="ARBA00023242"/>
    </source>
</evidence>
<evidence type="ECO:0000256" key="11">
    <source>
        <dbReference type="ARBA" id="ARBA00038929"/>
    </source>
</evidence>
<gene>
    <name evidence="16" type="ORF">B0A48_08095</name>
</gene>
<dbReference type="GO" id="GO:0071555">
    <property type="term" value="P:cell wall organization"/>
    <property type="evidence" value="ECO:0007669"/>
    <property type="project" value="TreeGrafter"/>
</dbReference>
<evidence type="ECO:0000256" key="10">
    <source>
        <dbReference type="ARBA" id="ARBA00036824"/>
    </source>
</evidence>
<dbReference type="SMART" id="SM00066">
    <property type="entry name" value="GAL4"/>
    <property type="match status" value="1"/>
</dbReference>
<evidence type="ECO:0000256" key="6">
    <source>
        <dbReference type="ARBA" id="ARBA00022801"/>
    </source>
</evidence>
<feature type="chain" id="PRO_5012867718" description="glucan 1,3-beta-glucosidase" evidence="14">
    <location>
        <begin position="20"/>
        <end position="542"/>
    </location>
</feature>
<keyword evidence="8" id="KW-0539">Nucleus</keyword>
<proteinExistence type="inferred from homology"/>
<dbReference type="PROSITE" id="PS00463">
    <property type="entry name" value="ZN2_CY6_FUNGAL_1"/>
    <property type="match status" value="1"/>
</dbReference>
<keyword evidence="9" id="KW-0326">Glycosidase</keyword>
<name>A0A1V8T0X3_9PEZI</name>
<keyword evidence="6" id="KW-0378">Hydrolase</keyword>
<evidence type="ECO:0000256" key="3">
    <source>
        <dbReference type="ARBA" id="ARBA00022512"/>
    </source>
</evidence>
<evidence type="ECO:0000256" key="1">
    <source>
        <dbReference type="ARBA" id="ARBA00004191"/>
    </source>
</evidence>
<dbReference type="EMBL" id="NAJO01000020">
    <property type="protein sequence ID" value="OQO05075.1"/>
    <property type="molecule type" value="Genomic_DNA"/>
</dbReference>
<dbReference type="GO" id="GO:0005975">
    <property type="term" value="P:carbohydrate metabolic process"/>
    <property type="evidence" value="ECO:0007669"/>
    <property type="project" value="InterPro"/>
</dbReference>
<evidence type="ECO:0000313" key="16">
    <source>
        <dbReference type="EMBL" id="OQO05075.1"/>
    </source>
</evidence>
<evidence type="ECO:0000256" key="4">
    <source>
        <dbReference type="ARBA" id="ARBA00022525"/>
    </source>
</evidence>
<keyword evidence="3" id="KW-0134">Cell wall</keyword>
<dbReference type="Gene3D" id="4.10.240.10">
    <property type="entry name" value="Zn(2)-C6 fungal-type DNA-binding domain"/>
    <property type="match status" value="1"/>
</dbReference>
<dbReference type="Gene3D" id="3.20.20.80">
    <property type="entry name" value="Glycosidases"/>
    <property type="match status" value="2"/>
</dbReference>
<dbReference type="InterPro" id="IPR017853">
    <property type="entry name" value="GH"/>
</dbReference>
<comment type="similarity">
    <text evidence="2 13">Belongs to the glycosyl hydrolase 17 family.</text>
</comment>
<dbReference type="InterPro" id="IPR036864">
    <property type="entry name" value="Zn2-C6_fun-type_DNA-bd_sf"/>
</dbReference>
<sequence>MRAAITLLALAAAPLTVTADAVKGQLGWALGTKKPDGTCKYQADYEADFDAISSQTGSKLVRGYAASDCNCAQQILPAAKSKGFQVILGVWPDVDDSFTADKSALTTYVPQYKDQVYGVTVGSEALYRKSLTADALLSKINDIKSALPGVKVGTADSWNKFADGTADPIINGGVTFLLANAFAFWQGKNAGDGAQYTFFDDAQQALGHIQGLRGSLDDFEFWVGETGWPTDGGSDYSAAKAGNSNAELYFRNSVCAMLDWGVNVFYFEAFDEPWKPASVGDNGIAADETHWGAMNADRSPKSVENSLVRTGVRRFAPKTKSGCLTCKIRRIKCDEGKPFCKRCTATGRRCDGYAPPQQSLCAKDSLSMQPSLSLSGSTTTLEKRSFEYFRLRTAPCISGSFKDPVWEKLVLQAFQDHQAVRFALSALSSLHEETVIRHAAKSDGVDSGRMQTTFPTQQYSKALNGLLSLLSQPTPPLNVVLLCSLLCVHFEALSERFAPALVHIEHAILLLDRNSKPEPLDEDIIRALMRVDLQGSLYIDTR</sequence>
<reference evidence="17" key="1">
    <citation type="submission" date="2017-03" db="EMBL/GenBank/DDBJ databases">
        <title>Genomes of endolithic fungi from Antarctica.</title>
        <authorList>
            <person name="Coleine C."/>
            <person name="Masonjones S."/>
            <person name="Stajich J.E."/>
        </authorList>
    </citation>
    <scope>NUCLEOTIDE SEQUENCE [LARGE SCALE GENOMIC DNA]</scope>
    <source>
        <strain evidence="17">CCFEE 5527</strain>
    </source>
</reference>
<keyword evidence="7" id="KW-0325">Glycoprotein</keyword>
<keyword evidence="5 14" id="KW-0732">Signal</keyword>
<dbReference type="EC" id="3.2.1.58" evidence="11"/>
<evidence type="ECO:0000259" key="15">
    <source>
        <dbReference type="PROSITE" id="PS50048"/>
    </source>
</evidence>
<dbReference type="AlphaFoldDB" id="A0A1V8T0X3"/>
<keyword evidence="4" id="KW-0964">Secreted</keyword>
<dbReference type="PANTHER" id="PTHR16631">
    <property type="entry name" value="GLUCAN 1,3-BETA-GLUCOSIDASE"/>
    <property type="match status" value="1"/>
</dbReference>
<feature type="domain" description="Zn(2)-C6 fungal-type" evidence="15">
    <location>
        <begin position="322"/>
        <end position="350"/>
    </location>
</feature>
<dbReference type="GO" id="GO:0005576">
    <property type="term" value="C:extracellular region"/>
    <property type="evidence" value="ECO:0007669"/>
    <property type="project" value="TreeGrafter"/>
</dbReference>
<dbReference type="GO" id="GO:0009986">
    <property type="term" value="C:cell surface"/>
    <property type="evidence" value="ECO:0007669"/>
    <property type="project" value="TreeGrafter"/>
</dbReference>
<evidence type="ECO:0000256" key="2">
    <source>
        <dbReference type="ARBA" id="ARBA00008773"/>
    </source>
</evidence>
<comment type="subcellular location">
    <subcellularLocation>
        <location evidence="1">Secreted</location>
        <location evidence="1">Cell wall</location>
    </subcellularLocation>
</comment>
<dbReference type="Proteomes" id="UP000192596">
    <property type="component" value="Unassembled WGS sequence"/>
</dbReference>
<dbReference type="SUPFAM" id="SSF51445">
    <property type="entry name" value="(Trans)glycosidases"/>
    <property type="match status" value="1"/>
</dbReference>
<evidence type="ECO:0000256" key="9">
    <source>
        <dbReference type="ARBA" id="ARBA00023295"/>
    </source>
</evidence>
<evidence type="ECO:0000313" key="17">
    <source>
        <dbReference type="Proteomes" id="UP000192596"/>
    </source>
</evidence>
<accession>A0A1V8T0X3</accession>
<dbReference type="OrthoDB" id="1293114at2759"/>
<dbReference type="InterPro" id="IPR001138">
    <property type="entry name" value="Zn2Cys6_DnaBD"/>
</dbReference>
<dbReference type="GO" id="GO:0009277">
    <property type="term" value="C:fungal-type cell wall"/>
    <property type="evidence" value="ECO:0007669"/>
    <property type="project" value="TreeGrafter"/>
</dbReference>
<organism evidence="16 17">
    <name type="scientific">Cryoendolithus antarcticus</name>
    <dbReference type="NCBI Taxonomy" id="1507870"/>
    <lineage>
        <taxon>Eukaryota</taxon>
        <taxon>Fungi</taxon>
        <taxon>Dikarya</taxon>
        <taxon>Ascomycota</taxon>
        <taxon>Pezizomycotina</taxon>
        <taxon>Dothideomycetes</taxon>
        <taxon>Dothideomycetidae</taxon>
        <taxon>Cladosporiales</taxon>
        <taxon>Cladosporiaceae</taxon>
        <taxon>Cryoendolithus</taxon>
    </lineage>
</organism>
<comment type="catalytic activity">
    <reaction evidence="10">
        <text>Successive hydrolysis of beta-D-glucose units from the non-reducing ends of (1-&gt;3)-beta-D-glucans, releasing alpha-glucose.</text>
        <dbReference type="EC" id="3.2.1.58"/>
    </reaction>
</comment>
<dbReference type="InterPro" id="IPR050732">
    <property type="entry name" value="Beta-glucan_modifiers"/>
</dbReference>
<evidence type="ECO:0000256" key="13">
    <source>
        <dbReference type="RuleBase" id="RU004335"/>
    </source>
</evidence>
<protein>
    <recommendedName>
        <fullName evidence="11">glucan 1,3-beta-glucosidase</fullName>
        <ecNumber evidence="11">3.2.1.58</ecNumber>
    </recommendedName>
    <alternativeName>
        <fullName evidence="12">Exo-1,3-beta-glucanase</fullName>
    </alternativeName>
</protein>
<evidence type="ECO:0000256" key="12">
    <source>
        <dbReference type="ARBA" id="ARBA00041761"/>
    </source>
</evidence>
<comment type="caution">
    <text evidence="16">The sequence shown here is derived from an EMBL/GenBank/DDBJ whole genome shotgun (WGS) entry which is preliminary data.</text>
</comment>
<dbReference type="PROSITE" id="PS50048">
    <property type="entry name" value="ZN2_CY6_FUNGAL_2"/>
    <property type="match status" value="1"/>
</dbReference>
<feature type="signal peptide" evidence="14">
    <location>
        <begin position="1"/>
        <end position="19"/>
    </location>
</feature>
<evidence type="ECO:0000256" key="5">
    <source>
        <dbReference type="ARBA" id="ARBA00022729"/>
    </source>
</evidence>